<reference evidence="3" key="1">
    <citation type="journal article" date="2014" name="Proc. Natl. Acad. Sci. U.S.A.">
        <title>Extensive sampling of basidiomycete genomes demonstrates inadequacy of the white-rot/brown-rot paradigm for wood decay fungi.</title>
        <authorList>
            <person name="Riley R."/>
            <person name="Salamov A.A."/>
            <person name="Brown D.W."/>
            <person name="Nagy L.G."/>
            <person name="Floudas D."/>
            <person name="Held B.W."/>
            <person name="Levasseur A."/>
            <person name="Lombard V."/>
            <person name="Morin E."/>
            <person name="Otillar R."/>
            <person name="Lindquist E.A."/>
            <person name="Sun H."/>
            <person name="LaButti K.M."/>
            <person name="Schmutz J."/>
            <person name="Jabbour D."/>
            <person name="Luo H."/>
            <person name="Baker S.E."/>
            <person name="Pisabarro A.G."/>
            <person name="Walton J.D."/>
            <person name="Blanchette R.A."/>
            <person name="Henrissat B."/>
            <person name="Martin F."/>
            <person name="Cullen D."/>
            <person name="Hibbett D.S."/>
            <person name="Grigoriev I.V."/>
        </authorList>
    </citation>
    <scope>NUCLEOTIDE SEQUENCE [LARGE SCALE GENOMIC DNA]</scope>
    <source>
        <strain evidence="3">MUCL 33604</strain>
    </source>
</reference>
<sequence length="159" mass="17629">MVEWVKDEHKDGMWADVIASHFTIRGQHIRQCIEVWARSEPRIKYFETPSGAPLTNMAIVTGVPFQPEWYAEPDEYWDGEDDDDDEFEETKLNIPAPTVKNKGKGKKKGGTKAKSKGSTSAKSAAAGSSSSAGTIDLLESYDQGLEKIKGWLDHSKVDP</sequence>
<dbReference type="InParanoid" id="A0A067Q7T0"/>
<evidence type="ECO:0000313" key="2">
    <source>
        <dbReference type="EMBL" id="KDQ63009.1"/>
    </source>
</evidence>
<feature type="compositionally biased region" description="Low complexity" evidence="1">
    <location>
        <begin position="116"/>
        <end position="133"/>
    </location>
</feature>
<evidence type="ECO:0000256" key="1">
    <source>
        <dbReference type="SAM" id="MobiDB-lite"/>
    </source>
</evidence>
<proteinExistence type="predicted"/>
<evidence type="ECO:0000313" key="3">
    <source>
        <dbReference type="Proteomes" id="UP000027265"/>
    </source>
</evidence>
<feature type="compositionally biased region" description="Acidic residues" evidence="1">
    <location>
        <begin position="73"/>
        <end position="88"/>
    </location>
</feature>
<gene>
    <name evidence="2" type="ORF">JAAARDRAFT_29003</name>
</gene>
<feature type="region of interest" description="Disordered" evidence="1">
    <location>
        <begin position="73"/>
        <end position="133"/>
    </location>
</feature>
<keyword evidence="3" id="KW-1185">Reference proteome</keyword>
<protein>
    <submittedName>
        <fullName evidence="2">Uncharacterized protein</fullName>
    </submittedName>
</protein>
<dbReference type="EMBL" id="KL197710">
    <property type="protein sequence ID" value="KDQ63009.1"/>
    <property type="molecule type" value="Genomic_DNA"/>
</dbReference>
<accession>A0A067Q7T0</accession>
<name>A0A067Q7T0_9AGAM</name>
<feature type="compositionally biased region" description="Basic residues" evidence="1">
    <location>
        <begin position="101"/>
        <end position="115"/>
    </location>
</feature>
<organism evidence="2 3">
    <name type="scientific">Jaapia argillacea MUCL 33604</name>
    <dbReference type="NCBI Taxonomy" id="933084"/>
    <lineage>
        <taxon>Eukaryota</taxon>
        <taxon>Fungi</taxon>
        <taxon>Dikarya</taxon>
        <taxon>Basidiomycota</taxon>
        <taxon>Agaricomycotina</taxon>
        <taxon>Agaricomycetes</taxon>
        <taxon>Agaricomycetidae</taxon>
        <taxon>Jaapiales</taxon>
        <taxon>Jaapiaceae</taxon>
        <taxon>Jaapia</taxon>
    </lineage>
</organism>
<dbReference type="HOGENOM" id="CLU_1661021_0_0_1"/>
<dbReference type="AlphaFoldDB" id="A0A067Q7T0"/>
<dbReference type="Proteomes" id="UP000027265">
    <property type="component" value="Unassembled WGS sequence"/>
</dbReference>